<organism evidence="2 3">
    <name type="scientific">Piloderma croceum (strain F 1598)</name>
    <dbReference type="NCBI Taxonomy" id="765440"/>
    <lineage>
        <taxon>Eukaryota</taxon>
        <taxon>Fungi</taxon>
        <taxon>Dikarya</taxon>
        <taxon>Basidiomycota</taxon>
        <taxon>Agaricomycotina</taxon>
        <taxon>Agaricomycetes</taxon>
        <taxon>Agaricomycetidae</taxon>
        <taxon>Atheliales</taxon>
        <taxon>Atheliaceae</taxon>
        <taxon>Piloderma</taxon>
    </lineage>
</organism>
<evidence type="ECO:0000313" key="2">
    <source>
        <dbReference type="EMBL" id="KIM76749.1"/>
    </source>
</evidence>
<feature type="compositionally biased region" description="Acidic residues" evidence="1">
    <location>
        <begin position="18"/>
        <end position="35"/>
    </location>
</feature>
<dbReference type="EMBL" id="KN833032">
    <property type="protein sequence ID" value="KIM76749.1"/>
    <property type="molecule type" value="Genomic_DNA"/>
</dbReference>
<dbReference type="InParanoid" id="A0A0C3FA32"/>
<accession>A0A0C3FA32</accession>
<name>A0A0C3FA32_PILCF</name>
<reference evidence="2 3" key="1">
    <citation type="submission" date="2014-04" db="EMBL/GenBank/DDBJ databases">
        <authorList>
            <consortium name="DOE Joint Genome Institute"/>
            <person name="Kuo A."/>
            <person name="Tarkka M."/>
            <person name="Buscot F."/>
            <person name="Kohler A."/>
            <person name="Nagy L.G."/>
            <person name="Floudas D."/>
            <person name="Copeland A."/>
            <person name="Barry K.W."/>
            <person name="Cichocki N."/>
            <person name="Veneault-Fourrey C."/>
            <person name="LaButti K."/>
            <person name="Lindquist E.A."/>
            <person name="Lipzen A."/>
            <person name="Lundell T."/>
            <person name="Morin E."/>
            <person name="Murat C."/>
            <person name="Sun H."/>
            <person name="Tunlid A."/>
            <person name="Henrissat B."/>
            <person name="Grigoriev I.V."/>
            <person name="Hibbett D.S."/>
            <person name="Martin F."/>
            <person name="Nordberg H.P."/>
            <person name="Cantor M.N."/>
            <person name="Hua S.X."/>
        </authorList>
    </citation>
    <scope>NUCLEOTIDE SEQUENCE [LARGE SCALE GENOMIC DNA]</scope>
    <source>
        <strain evidence="2 3">F 1598</strain>
    </source>
</reference>
<dbReference type="OrthoDB" id="2660027at2759"/>
<gene>
    <name evidence="2" type="ORF">PILCRDRAFT_91509</name>
</gene>
<feature type="region of interest" description="Disordered" evidence="1">
    <location>
        <begin position="1"/>
        <end position="36"/>
    </location>
</feature>
<evidence type="ECO:0000256" key="1">
    <source>
        <dbReference type="SAM" id="MobiDB-lite"/>
    </source>
</evidence>
<dbReference type="AlphaFoldDB" id="A0A0C3FA32"/>
<dbReference type="HOGENOM" id="CLU_2292731_0_0_1"/>
<evidence type="ECO:0000313" key="3">
    <source>
        <dbReference type="Proteomes" id="UP000054166"/>
    </source>
</evidence>
<dbReference type="Proteomes" id="UP000054166">
    <property type="component" value="Unassembled WGS sequence"/>
</dbReference>
<proteinExistence type="predicted"/>
<keyword evidence="3" id="KW-1185">Reference proteome</keyword>
<sequence>MLEEPLPVSEEIHKTNGDEEWEGVESDNNESENEENNAVIDRVLKKYGKVQVDEGGGLDAQYNQFVKEKMDEWKKGYYKGKLKISCDDPKDTSNLTFKYVE</sequence>
<reference evidence="3" key="2">
    <citation type="submission" date="2015-01" db="EMBL/GenBank/DDBJ databases">
        <title>Evolutionary Origins and Diversification of the Mycorrhizal Mutualists.</title>
        <authorList>
            <consortium name="DOE Joint Genome Institute"/>
            <consortium name="Mycorrhizal Genomics Consortium"/>
            <person name="Kohler A."/>
            <person name="Kuo A."/>
            <person name="Nagy L.G."/>
            <person name="Floudas D."/>
            <person name="Copeland A."/>
            <person name="Barry K.W."/>
            <person name="Cichocki N."/>
            <person name="Veneault-Fourrey C."/>
            <person name="LaButti K."/>
            <person name="Lindquist E.A."/>
            <person name="Lipzen A."/>
            <person name="Lundell T."/>
            <person name="Morin E."/>
            <person name="Murat C."/>
            <person name="Riley R."/>
            <person name="Ohm R."/>
            <person name="Sun H."/>
            <person name="Tunlid A."/>
            <person name="Henrissat B."/>
            <person name="Grigoriev I.V."/>
            <person name="Hibbett D.S."/>
            <person name="Martin F."/>
        </authorList>
    </citation>
    <scope>NUCLEOTIDE SEQUENCE [LARGE SCALE GENOMIC DNA]</scope>
    <source>
        <strain evidence="3">F 1598</strain>
    </source>
</reference>
<protein>
    <submittedName>
        <fullName evidence="2">Uncharacterized protein</fullName>
    </submittedName>
</protein>